<dbReference type="Proteomes" id="UP001386955">
    <property type="component" value="Unassembled WGS sequence"/>
</dbReference>
<reference evidence="1 2" key="1">
    <citation type="submission" date="2024-01" db="EMBL/GenBank/DDBJ databases">
        <title>The genomes of 5 underutilized Papilionoideae crops provide insights into root nodulation and disease resistanc.</title>
        <authorList>
            <person name="Jiang F."/>
        </authorList>
    </citation>
    <scope>NUCLEOTIDE SEQUENCE [LARGE SCALE GENOMIC DNA]</scope>
    <source>
        <strain evidence="1">DUOXIRENSHENG_FW03</strain>
        <tissue evidence="1">Leaves</tissue>
    </source>
</reference>
<name>A0AAN9S5N6_PSOTE</name>
<evidence type="ECO:0000313" key="2">
    <source>
        <dbReference type="Proteomes" id="UP001386955"/>
    </source>
</evidence>
<comment type="caution">
    <text evidence="1">The sequence shown here is derived from an EMBL/GenBank/DDBJ whole genome shotgun (WGS) entry which is preliminary data.</text>
</comment>
<protein>
    <submittedName>
        <fullName evidence="1">Uncharacterized protein</fullName>
    </submittedName>
</protein>
<sequence length="73" mass="8433">MESWLGCGGFIQVSKGVNQTRFKWLNYQLFRSGFYNYGLHIALRYSIFLFVRGGIDVMVSPFNCFFACLGFNV</sequence>
<gene>
    <name evidence="1" type="ORF">VNO78_24596</name>
</gene>
<dbReference type="EMBL" id="JAYMYS010000006">
    <property type="protein sequence ID" value="KAK7389496.1"/>
    <property type="molecule type" value="Genomic_DNA"/>
</dbReference>
<accession>A0AAN9S5N6</accession>
<organism evidence="1 2">
    <name type="scientific">Psophocarpus tetragonolobus</name>
    <name type="common">Winged bean</name>
    <name type="synonym">Dolichos tetragonolobus</name>
    <dbReference type="NCBI Taxonomy" id="3891"/>
    <lineage>
        <taxon>Eukaryota</taxon>
        <taxon>Viridiplantae</taxon>
        <taxon>Streptophyta</taxon>
        <taxon>Embryophyta</taxon>
        <taxon>Tracheophyta</taxon>
        <taxon>Spermatophyta</taxon>
        <taxon>Magnoliopsida</taxon>
        <taxon>eudicotyledons</taxon>
        <taxon>Gunneridae</taxon>
        <taxon>Pentapetalae</taxon>
        <taxon>rosids</taxon>
        <taxon>fabids</taxon>
        <taxon>Fabales</taxon>
        <taxon>Fabaceae</taxon>
        <taxon>Papilionoideae</taxon>
        <taxon>50 kb inversion clade</taxon>
        <taxon>NPAAA clade</taxon>
        <taxon>indigoferoid/millettioid clade</taxon>
        <taxon>Phaseoleae</taxon>
        <taxon>Psophocarpus</taxon>
    </lineage>
</organism>
<keyword evidence="2" id="KW-1185">Reference proteome</keyword>
<proteinExistence type="predicted"/>
<evidence type="ECO:0000313" key="1">
    <source>
        <dbReference type="EMBL" id="KAK7389496.1"/>
    </source>
</evidence>
<dbReference type="AlphaFoldDB" id="A0AAN9S5N6"/>